<reference evidence="7 8" key="1">
    <citation type="submission" date="2016-10" db="EMBL/GenBank/DDBJ databases">
        <authorList>
            <person name="de Groot N.N."/>
        </authorList>
    </citation>
    <scope>NUCLEOTIDE SEQUENCE [LARGE SCALE GENOMIC DNA]</scope>
    <source>
        <strain evidence="7 8">DSM 22012</strain>
    </source>
</reference>
<keyword evidence="4 6" id="KW-1133">Transmembrane helix</keyword>
<dbReference type="PANTHER" id="PTHR43483:SF3">
    <property type="entry name" value="MEMBRANE TRANSPORTER PROTEIN HI_0806-RELATED"/>
    <property type="match status" value="1"/>
</dbReference>
<dbReference type="Pfam" id="PF01925">
    <property type="entry name" value="TauE"/>
    <property type="match status" value="1"/>
</dbReference>
<protein>
    <recommendedName>
        <fullName evidence="6">Probable membrane transporter protein</fullName>
    </recommendedName>
</protein>
<proteinExistence type="inferred from homology"/>
<evidence type="ECO:0000256" key="5">
    <source>
        <dbReference type="ARBA" id="ARBA00023136"/>
    </source>
</evidence>
<dbReference type="Proteomes" id="UP000236745">
    <property type="component" value="Unassembled WGS sequence"/>
</dbReference>
<dbReference type="AlphaFoldDB" id="A0A1H6C8K3"/>
<feature type="transmembrane region" description="Helical" evidence="6">
    <location>
        <begin position="243"/>
        <end position="260"/>
    </location>
</feature>
<feature type="transmembrane region" description="Helical" evidence="6">
    <location>
        <begin position="45"/>
        <end position="67"/>
    </location>
</feature>
<keyword evidence="3 6" id="KW-0812">Transmembrane</keyword>
<keyword evidence="5 6" id="KW-0472">Membrane</keyword>
<evidence type="ECO:0000256" key="6">
    <source>
        <dbReference type="RuleBase" id="RU363041"/>
    </source>
</evidence>
<sequence>MEWITFLILGSVAGVLSGLFGIGGGLVIVPILVYMFTAQGISPEILTHLAVGTSLATIVFTSINSVMAHHKHGAVRWPAVAMLSVGIVGGSVLGGYTASFLSGEVLQRVIGVFAIVIAVQMFFQLKPASHEEKPVGRVFLGGSGIFIGWASAIFGIGGGSLTVPLLSWRGFPMKIAVATSAACGLPIALSGSASFIWFGMQAEGLPEWSLGYVYLPALIGIGATSMLFARFGAKLAHRLDQVLLKRLFSALLLIVGINFLV</sequence>
<feature type="transmembrane region" description="Helical" evidence="6">
    <location>
        <begin position="79"/>
        <end position="98"/>
    </location>
</feature>
<keyword evidence="6" id="KW-1003">Cell membrane</keyword>
<comment type="subcellular location">
    <subcellularLocation>
        <location evidence="6">Cell membrane</location>
        <topology evidence="6">Multi-pass membrane protein</topology>
    </subcellularLocation>
    <subcellularLocation>
        <location evidence="1">Membrane</location>
        <topology evidence="1">Multi-pass membrane protein</topology>
    </subcellularLocation>
</comment>
<dbReference type="PANTHER" id="PTHR43483">
    <property type="entry name" value="MEMBRANE TRANSPORTER PROTEIN HI_0806-RELATED"/>
    <property type="match status" value="1"/>
</dbReference>
<keyword evidence="8" id="KW-1185">Reference proteome</keyword>
<organism evidence="7 8">
    <name type="scientific">Marinobacterium lutimaris</name>
    <dbReference type="NCBI Taxonomy" id="568106"/>
    <lineage>
        <taxon>Bacteria</taxon>
        <taxon>Pseudomonadati</taxon>
        <taxon>Pseudomonadota</taxon>
        <taxon>Gammaproteobacteria</taxon>
        <taxon>Oceanospirillales</taxon>
        <taxon>Oceanospirillaceae</taxon>
        <taxon>Marinobacterium</taxon>
    </lineage>
</organism>
<dbReference type="OrthoDB" id="457670at2"/>
<feature type="transmembrane region" description="Helical" evidence="6">
    <location>
        <begin position="212"/>
        <end position="231"/>
    </location>
</feature>
<dbReference type="GO" id="GO:0005886">
    <property type="term" value="C:plasma membrane"/>
    <property type="evidence" value="ECO:0007669"/>
    <property type="project" value="UniProtKB-SubCell"/>
</dbReference>
<evidence type="ECO:0000313" key="8">
    <source>
        <dbReference type="Proteomes" id="UP000236745"/>
    </source>
</evidence>
<dbReference type="RefSeq" id="WP_104004119.1">
    <property type="nucleotide sequence ID" value="NZ_FNVQ01000003.1"/>
</dbReference>
<dbReference type="EMBL" id="FNVQ01000003">
    <property type="protein sequence ID" value="SEG69232.1"/>
    <property type="molecule type" value="Genomic_DNA"/>
</dbReference>
<evidence type="ECO:0000256" key="2">
    <source>
        <dbReference type="ARBA" id="ARBA00009142"/>
    </source>
</evidence>
<feature type="transmembrane region" description="Helical" evidence="6">
    <location>
        <begin position="145"/>
        <end position="168"/>
    </location>
</feature>
<gene>
    <name evidence="7" type="ORF">SAMN05444390_103276</name>
</gene>
<accession>A0A1H6C8K3</accession>
<evidence type="ECO:0000313" key="7">
    <source>
        <dbReference type="EMBL" id="SEG69232.1"/>
    </source>
</evidence>
<evidence type="ECO:0000256" key="3">
    <source>
        <dbReference type="ARBA" id="ARBA00022692"/>
    </source>
</evidence>
<dbReference type="InterPro" id="IPR002781">
    <property type="entry name" value="TM_pro_TauE-like"/>
</dbReference>
<feature type="transmembrane region" description="Helical" evidence="6">
    <location>
        <begin position="175"/>
        <end position="200"/>
    </location>
</feature>
<feature type="transmembrane region" description="Helical" evidence="6">
    <location>
        <begin position="105"/>
        <end position="125"/>
    </location>
</feature>
<feature type="transmembrane region" description="Helical" evidence="6">
    <location>
        <begin position="6"/>
        <end position="33"/>
    </location>
</feature>
<name>A0A1H6C8K3_9GAMM</name>
<evidence type="ECO:0000256" key="1">
    <source>
        <dbReference type="ARBA" id="ARBA00004141"/>
    </source>
</evidence>
<evidence type="ECO:0000256" key="4">
    <source>
        <dbReference type="ARBA" id="ARBA00022989"/>
    </source>
</evidence>
<comment type="similarity">
    <text evidence="2 6">Belongs to the 4-toluene sulfonate uptake permease (TSUP) (TC 2.A.102) family.</text>
</comment>